<proteinExistence type="inferred from homology"/>
<evidence type="ECO:0000256" key="3">
    <source>
        <dbReference type="ARBA" id="ARBA00023242"/>
    </source>
</evidence>
<evidence type="ECO:0000313" key="7">
    <source>
        <dbReference type="Proteomes" id="UP000236333"/>
    </source>
</evidence>
<feature type="region of interest" description="Disordered" evidence="4">
    <location>
        <begin position="1"/>
        <end position="23"/>
    </location>
</feature>
<feature type="region of interest" description="Disordered" evidence="4">
    <location>
        <begin position="104"/>
        <end position="126"/>
    </location>
</feature>
<reference evidence="6 7" key="1">
    <citation type="journal article" date="2017" name="Mol. Biol. Evol.">
        <title>The 4-celled Tetrabaena socialis nuclear genome reveals the essential components for genetic control of cell number at the origin of multicellularity in the volvocine lineage.</title>
        <authorList>
            <person name="Featherston J."/>
            <person name="Arakaki Y."/>
            <person name="Hanschen E.R."/>
            <person name="Ferris P.J."/>
            <person name="Michod R.E."/>
            <person name="Olson B.J.S.C."/>
            <person name="Nozaki H."/>
            <person name="Durand P.M."/>
        </authorList>
    </citation>
    <scope>NUCLEOTIDE SEQUENCE [LARGE SCALE GENOMIC DNA]</scope>
    <source>
        <strain evidence="6 7">NIES-571</strain>
    </source>
</reference>
<dbReference type="OrthoDB" id="424402at2759"/>
<comment type="caution">
    <text evidence="6">The sequence shown here is derived from an EMBL/GenBank/DDBJ whole genome shotgun (WGS) entry which is preliminary data.</text>
</comment>
<comment type="subcellular location">
    <subcellularLocation>
        <location evidence="1">Nucleus</location>
    </subcellularLocation>
</comment>
<dbReference type="InterPro" id="IPR002775">
    <property type="entry name" value="DNA/RNA-bd_Alba-like"/>
</dbReference>
<dbReference type="InterPro" id="IPR036882">
    <property type="entry name" value="Alba-like_dom_sf"/>
</dbReference>
<evidence type="ECO:0000256" key="1">
    <source>
        <dbReference type="ARBA" id="ARBA00004123"/>
    </source>
</evidence>
<dbReference type="GO" id="GO:0005634">
    <property type="term" value="C:nucleus"/>
    <property type="evidence" value="ECO:0007669"/>
    <property type="project" value="UniProtKB-SubCell"/>
</dbReference>
<gene>
    <name evidence="6" type="ORF">TSOC_014624</name>
</gene>
<dbReference type="PANTHER" id="PTHR13516">
    <property type="entry name" value="RIBONUCLEASE P SUBUNIT P25"/>
    <property type="match status" value="1"/>
</dbReference>
<dbReference type="PANTHER" id="PTHR13516:SF4">
    <property type="entry name" value="FI09323P"/>
    <property type="match status" value="1"/>
</dbReference>
<feature type="domain" description="DNA/RNA-binding protein Alba-like" evidence="5">
    <location>
        <begin position="20"/>
        <end position="82"/>
    </location>
</feature>
<dbReference type="Pfam" id="PF01918">
    <property type="entry name" value="Alba"/>
    <property type="match status" value="1"/>
</dbReference>
<evidence type="ECO:0000256" key="2">
    <source>
        <dbReference type="ARBA" id="ARBA00008018"/>
    </source>
</evidence>
<keyword evidence="7" id="KW-1185">Reference proteome</keyword>
<dbReference type="GO" id="GO:0003723">
    <property type="term" value="F:RNA binding"/>
    <property type="evidence" value="ECO:0007669"/>
    <property type="project" value="TreeGrafter"/>
</dbReference>
<sequence length="156" mass="16956">MENYTRLHKPRDEGPAGESEVRVRSGEAPRFYVKLAIGLFRDKGHRVVVLKAMGKAINKTVAIAEVLKRRVAGLHQTTETSSMTLVDDYEPNEEGVAQGLNRIQAGGGRRAQSKEGRARRGAPAAAVEGWAPVPRPRLSAFKVAGMQALPYPAKLS</sequence>
<dbReference type="Gene3D" id="3.30.110.20">
    <property type="entry name" value="Alba-like domain"/>
    <property type="match status" value="1"/>
</dbReference>
<protein>
    <submittedName>
        <fullName evidence="6">Ribonuclease P protein subunit p25-like protein</fullName>
    </submittedName>
</protein>
<evidence type="ECO:0000256" key="4">
    <source>
        <dbReference type="SAM" id="MobiDB-lite"/>
    </source>
</evidence>
<dbReference type="AlphaFoldDB" id="A0A2J7ZH42"/>
<accession>A0A2J7ZH42</accession>
<dbReference type="InterPro" id="IPR051958">
    <property type="entry name" value="Alba-like_NAB"/>
</dbReference>
<evidence type="ECO:0000313" key="6">
    <source>
        <dbReference type="EMBL" id="PNG99593.1"/>
    </source>
</evidence>
<organism evidence="6 7">
    <name type="scientific">Tetrabaena socialis</name>
    <dbReference type="NCBI Taxonomy" id="47790"/>
    <lineage>
        <taxon>Eukaryota</taxon>
        <taxon>Viridiplantae</taxon>
        <taxon>Chlorophyta</taxon>
        <taxon>core chlorophytes</taxon>
        <taxon>Chlorophyceae</taxon>
        <taxon>CS clade</taxon>
        <taxon>Chlamydomonadales</taxon>
        <taxon>Tetrabaenaceae</taxon>
        <taxon>Tetrabaena</taxon>
    </lineage>
</organism>
<dbReference type="Proteomes" id="UP000236333">
    <property type="component" value="Unassembled WGS sequence"/>
</dbReference>
<comment type="similarity">
    <text evidence="2">Belongs to the histone-like Alba family.</text>
</comment>
<dbReference type="SUPFAM" id="SSF82704">
    <property type="entry name" value="AlbA-like"/>
    <property type="match status" value="1"/>
</dbReference>
<feature type="compositionally biased region" description="Basic and acidic residues" evidence="4">
    <location>
        <begin position="10"/>
        <end position="23"/>
    </location>
</feature>
<evidence type="ECO:0000259" key="5">
    <source>
        <dbReference type="Pfam" id="PF01918"/>
    </source>
</evidence>
<name>A0A2J7ZH42_9CHLO</name>
<keyword evidence="3" id="KW-0539">Nucleus</keyword>
<dbReference type="EMBL" id="PGGS01002528">
    <property type="protein sequence ID" value="PNG99593.1"/>
    <property type="molecule type" value="Genomic_DNA"/>
</dbReference>